<accession>A0ABN8ENA4</accession>
<dbReference type="InterPro" id="IPR032808">
    <property type="entry name" value="DoxX"/>
</dbReference>
<dbReference type="RefSeq" id="WP_238804038.1">
    <property type="nucleotide sequence ID" value="NZ_CAKLPY010000001.1"/>
</dbReference>
<evidence type="ECO:0000313" key="7">
    <source>
        <dbReference type="Proteomes" id="UP000837932"/>
    </source>
</evidence>
<protein>
    <recommendedName>
        <fullName evidence="8">DoxX family protein</fullName>
    </recommendedName>
</protein>
<reference evidence="6" key="1">
    <citation type="submission" date="2021-12" db="EMBL/GenBank/DDBJ databases">
        <authorList>
            <person name="Rodrigo-Torres L."/>
            <person name="Arahal R. D."/>
            <person name="Lucena T."/>
        </authorList>
    </citation>
    <scope>NUCLEOTIDE SEQUENCE</scope>
    <source>
        <strain evidence="6">CECT 8858</strain>
    </source>
</reference>
<proteinExistence type="predicted"/>
<feature type="transmembrane region" description="Helical" evidence="5">
    <location>
        <begin position="94"/>
        <end position="114"/>
    </location>
</feature>
<evidence type="ECO:0000256" key="5">
    <source>
        <dbReference type="SAM" id="Phobius"/>
    </source>
</evidence>
<keyword evidence="4 5" id="KW-0472">Membrane</keyword>
<dbReference type="EMBL" id="CAKLPY010000001">
    <property type="protein sequence ID" value="CAH0994288.1"/>
    <property type="molecule type" value="Genomic_DNA"/>
</dbReference>
<evidence type="ECO:0000256" key="2">
    <source>
        <dbReference type="ARBA" id="ARBA00022692"/>
    </source>
</evidence>
<evidence type="ECO:0000256" key="3">
    <source>
        <dbReference type="ARBA" id="ARBA00022989"/>
    </source>
</evidence>
<dbReference type="Proteomes" id="UP000837932">
    <property type="component" value="Unassembled WGS sequence"/>
</dbReference>
<keyword evidence="2 5" id="KW-0812">Transmembrane</keyword>
<dbReference type="Pfam" id="PF07681">
    <property type="entry name" value="DoxX"/>
    <property type="match status" value="1"/>
</dbReference>
<evidence type="ECO:0000256" key="4">
    <source>
        <dbReference type="ARBA" id="ARBA00023136"/>
    </source>
</evidence>
<evidence type="ECO:0000313" key="6">
    <source>
        <dbReference type="EMBL" id="CAH0994288.1"/>
    </source>
</evidence>
<name>A0ABN8ENA4_9BACT</name>
<organism evidence="6 7">
    <name type="scientific">Emticicia aquatica</name>
    <dbReference type="NCBI Taxonomy" id="1681835"/>
    <lineage>
        <taxon>Bacteria</taxon>
        <taxon>Pseudomonadati</taxon>
        <taxon>Bacteroidota</taxon>
        <taxon>Cytophagia</taxon>
        <taxon>Cytophagales</taxon>
        <taxon>Leadbetterellaceae</taxon>
        <taxon>Emticicia</taxon>
    </lineage>
</organism>
<keyword evidence="3 5" id="KW-1133">Transmembrane helix</keyword>
<gene>
    <name evidence="6" type="ORF">EMA8858_00397</name>
</gene>
<feature type="transmembrane region" description="Helical" evidence="5">
    <location>
        <begin position="42"/>
        <end position="60"/>
    </location>
</feature>
<keyword evidence="7" id="KW-1185">Reference proteome</keyword>
<sequence>MKNLQSIARIVAALIMLQTLYFKFTAQPESVYIFSTLGIEPFGRIGSGIAELIASILLLIPSTAWLGAIMGLGVMSGAIVSHLTILGIEVENDGGQLFIMALITFFCCLIVVIFNRAKVLKIVSEMLPKK</sequence>
<evidence type="ECO:0000256" key="1">
    <source>
        <dbReference type="ARBA" id="ARBA00004141"/>
    </source>
</evidence>
<comment type="subcellular location">
    <subcellularLocation>
        <location evidence="1">Membrane</location>
        <topology evidence="1">Multi-pass membrane protein</topology>
    </subcellularLocation>
</comment>
<comment type="caution">
    <text evidence="6">The sequence shown here is derived from an EMBL/GenBank/DDBJ whole genome shotgun (WGS) entry which is preliminary data.</text>
</comment>
<feature type="transmembrane region" description="Helical" evidence="5">
    <location>
        <begin position="67"/>
        <end position="88"/>
    </location>
</feature>
<evidence type="ECO:0008006" key="8">
    <source>
        <dbReference type="Google" id="ProtNLM"/>
    </source>
</evidence>